<dbReference type="PaxDb" id="6945-B7PXI5"/>
<dbReference type="AlphaFoldDB" id="B7PXI5"/>
<sequence length="65" mass="7073">MVAWHYGNKTKSKALQQSGSAQEAQVRAVLEAIRDMIASSSEELRKICVFTESQATVRLSGCKSG</sequence>
<proteinExistence type="predicted"/>
<organism>
    <name type="scientific">Ixodes scapularis</name>
    <name type="common">Black-legged tick</name>
    <name type="synonym">Deer tick</name>
    <dbReference type="NCBI Taxonomy" id="6945"/>
    <lineage>
        <taxon>Eukaryota</taxon>
        <taxon>Metazoa</taxon>
        <taxon>Ecdysozoa</taxon>
        <taxon>Arthropoda</taxon>
        <taxon>Chelicerata</taxon>
        <taxon>Arachnida</taxon>
        <taxon>Acari</taxon>
        <taxon>Parasitiformes</taxon>
        <taxon>Ixodida</taxon>
        <taxon>Ixodoidea</taxon>
        <taxon>Ixodidae</taxon>
        <taxon>Ixodinae</taxon>
        <taxon>Ixodes</taxon>
    </lineage>
</organism>
<reference evidence="2 4" key="1">
    <citation type="submission" date="2008-03" db="EMBL/GenBank/DDBJ databases">
        <title>Annotation of Ixodes scapularis.</title>
        <authorList>
            <consortium name="Ixodes scapularis Genome Project Consortium"/>
            <person name="Caler E."/>
            <person name="Hannick L.I."/>
            <person name="Bidwell S."/>
            <person name="Joardar V."/>
            <person name="Thiagarajan M."/>
            <person name="Amedeo P."/>
            <person name="Galinsky K.J."/>
            <person name="Schobel S."/>
            <person name="Inman J."/>
            <person name="Hostetler J."/>
            <person name="Miller J."/>
            <person name="Hammond M."/>
            <person name="Megy K."/>
            <person name="Lawson D."/>
            <person name="Kodira C."/>
            <person name="Sutton G."/>
            <person name="Meyer J."/>
            <person name="Hill C.A."/>
            <person name="Birren B."/>
            <person name="Nene V."/>
            <person name="Collins F."/>
            <person name="Alarcon-Chaidez F."/>
            <person name="Wikel S."/>
            <person name="Strausberg R."/>
        </authorList>
    </citation>
    <scope>NUCLEOTIDE SEQUENCE [LARGE SCALE GENOMIC DNA]</scope>
    <source>
        <strain evidence="4">Wikel</strain>
        <strain evidence="2">Wikel colony</strain>
    </source>
</reference>
<dbReference type="EnsemblMetazoa" id="ISCW008776-RA">
    <property type="protein sequence ID" value="ISCW008776-PA"/>
    <property type="gene ID" value="ISCW008776"/>
</dbReference>
<accession>B7PXI5</accession>
<keyword evidence="4" id="KW-1185">Reference proteome</keyword>
<feature type="region of interest" description="Disordered" evidence="1">
    <location>
        <begin position="1"/>
        <end position="20"/>
    </location>
</feature>
<evidence type="ECO:0000313" key="3">
    <source>
        <dbReference type="EnsemblMetazoa" id="ISCW008776-PA"/>
    </source>
</evidence>
<evidence type="ECO:0000313" key="2">
    <source>
        <dbReference type="EMBL" id="EEC11307.1"/>
    </source>
</evidence>
<dbReference type="EMBL" id="ABJB010575560">
    <property type="status" value="NOT_ANNOTATED_CDS"/>
    <property type="molecule type" value="Genomic_DNA"/>
</dbReference>
<name>B7PXI5_IXOSC</name>
<evidence type="ECO:0000313" key="4">
    <source>
        <dbReference type="Proteomes" id="UP000001555"/>
    </source>
</evidence>
<dbReference type="EMBL" id="DS814451">
    <property type="protein sequence ID" value="EEC11307.1"/>
    <property type="molecule type" value="Genomic_DNA"/>
</dbReference>
<dbReference type="Proteomes" id="UP000001555">
    <property type="component" value="Unassembled WGS sequence"/>
</dbReference>
<protein>
    <submittedName>
        <fullName evidence="2 3">Uncharacterized protein</fullName>
    </submittedName>
</protein>
<dbReference type="VEuPathDB" id="VectorBase:ISCW008776"/>
<dbReference type="InParanoid" id="B7PXI5"/>
<dbReference type="HOGENOM" id="CLU_2852176_0_0_1"/>
<evidence type="ECO:0000256" key="1">
    <source>
        <dbReference type="SAM" id="MobiDB-lite"/>
    </source>
</evidence>
<reference evidence="3" key="2">
    <citation type="submission" date="2020-05" db="UniProtKB">
        <authorList>
            <consortium name="EnsemblMetazoa"/>
        </authorList>
    </citation>
    <scope>IDENTIFICATION</scope>
    <source>
        <strain evidence="3">wikel</strain>
    </source>
</reference>
<dbReference type="VEuPathDB" id="VectorBase:ISCI008776"/>
<gene>
    <name evidence="2" type="ORF">IscW_ISCW008776</name>
</gene>